<organism evidence="1 2">
    <name type="scientific">Parablautia intestinalis</name>
    <dbReference type="NCBI Taxonomy" id="2320100"/>
    <lineage>
        <taxon>Bacteria</taxon>
        <taxon>Bacillati</taxon>
        <taxon>Bacillota</taxon>
        <taxon>Clostridia</taxon>
        <taxon>Lachnospirales</taxon>
        <taxon>Lachnospiraceae</taxon>
        <taxon>Parablautia</taxon>
    </lineage>
</organism>
<evidence type="ECO:0000313" key="1">
    <source>
        <dbReference type="EMBL" id="RKI90437.1"/>
    </source>
</evidence>
<dbReference type="RefSeq" id="WP_120470622.1">
    <property type="nucleotide sequence ID" value="NZ_RAYQ01000014.1"/>
</dbReference>
<dbReference type="OrthoDB" id="8612906at2"/>
<dbReference type="EMBL" id="RAYQ01000014">
    <property type="protein sequence ID" value="RKI90437.1"/>
    <property type="molecule type" value="Genomic_DNA"/>
</dbReference>
<accession>A0A3A9AGB8</accession>
<reference evidence="1 2" key="1">
    <citation type="submission" date="2018-09" db="EMBL/GenBank/DDBJ databases">
        <title>Murine metabolic-syndrome-specific gut microbial biobank.</title>
        <authorList>
            <person name="Liu C."/>
        </authorList>
    </citation>
    <scope>NUCLEOTIDE SEQUENCE [LARGE SCALE GENOMIC DNA]</scope>
    <source>
        <strain evidence="1 2">0.1xD8-82</strain>
    </source>
</reference>
<evidence type="ECO:0000313" key="2">
    <source>
        <dbReference type="Proteomes" id="UP000280696"/>
    </source>
</evidence>
<keyword evidence="2" id="KW-1185">Reference proteome</keyword>
<dbReference type="Proteomes" id="UP000280696">
    <property type="component" value="Unassembled WGS sequence"/>
</dbReference>
<protein>
    <submittedName>
        <fullName evidence="1">Uncharacterized protein</fullName>
    </submittedName>
</protein>
<proteinExistence type="predicted"/>
<comment type="caution">
    <text evidence="1">The sequence shown here is derived from an EMBL/GenBank/DDBJ whole genome shotgun (WGS) entry which is preliminary data.</text>
</comment>
<gene>
    <name evidence="1" type="ORF">D7V94_13465</name>
</gene>
<dbReference type="AlphaFoldDB" id="A0A3A9AGB8"/>
<sequence>MDKVTDRWTPEGERLMKELRELAELEVVIGFQRGKASEDNGTDLTDIAMWNELGTEGKYGGEHIPSRPFMRDSVDKHKAEIEHILKAQEEVLLSGGTARKILETIGIFQKDLMQTEIEQGSFAPNKRSTIRRKGSDKPLIDTGQMKNSVNFLIRKKGSGNKDA</sequence>
<name>A0A3A9AGB8_9FIRM</name>